<dbReference type="Proteomes" id="UP000295210">
    <property type="component" value="Unassembled WGS sequence"/>
</dbReference>
<name>A0A4R1LF78_9BACT</name>
<gene>
    <name evidence="1" type="ORF">C7378_0302</name>
</gene>
<accession>A0A4R1LF78</accession>
<organism evidence="1 2">
    <name type="scientific">Acidipila rosea</name>
    <dbReference type="NCBI Taxonomy" id="768535"/>
    <lineage>
        <taxon>Bacteria</taxon>
        <taxon>Pseudomonadati</taxon>
        <taxon>Acidobacteriota</taxon>
        <taxon>Terriglobia</taxon>
        <taxon>Terriglobales</taxon>
        <taxon>Acidobacteriaceae</taxon>
        <taxon>Acidipila</taxon>
    </lineage>
</organism>
<evidence type="ECO:0000313" key="1">
    <source>
        <dbReference type="EMBL" id="TCK75319.1"/>
    </source>
</evidence>
<keyword evidence="2" id="KW-1185">Reference proteome</keyword>
<dbReference type="AlphaFoldDB" id="A0A4R1LF78"/>
<dbReference type="RefSeq" id="WP_243647985.1">
    <property type="nucleotide sequence ID" value="NZ_SMGK01000001.1"/>
</dbReference>
<sequence>MLERRDFLKLLAITGAGCTFHPALDLFAENPAALPKNNYTPGRILNDYSLLLPGEEEALRAVPSVTAISYNGLTARLGARSVTLQPGEVLEGWRLITIVGMNGVETAVFEKHATHRGAIAYVTERQGTIAWIPKYIGSVAQIRPRQTSTPHGVKLERASHYVPGPDVTGLYLLNSSEDPSYENVAALGAEYIGWTLVANEQGGPQASLYLEADGTSREIADKPSGAGTWEQDQVGAYFDPASLLPGENPQIYEYTHGYSKRTLLGGYLPVADIGVWNPRYECGYETMLLLPPGADATPLGRVRSMIPEDQIAQYAGSHHSITKDADGHFYLDRYWNCTPQSFYSELAGIWNRWSSMYESTMPVKIPDEWLLNAARAGITLSRCSYRGLEPTYQIGEGAYTKIPERSHALFPVAQYEFIWAHQLWNLTGDADVYFQYYLDKYVLPNGDFLYNTQDQVEAPLNIGIFLANSARSYHYTRNLEALRKRLPILERMIAFALARYEYSKQTFAPGDRRYGLIYGSPEADLGDPNNDFPKSHPLYYQNSAWIWRGLTEHARCLRLASDISGDQALGAGATHYEALAKEMRANIQTSLAATLALRAPDMKAADITPFTPDDIDHRPKDLSSYENHRFMHDWFLADWGVPELDLGHLRHRELAGMQIIGLHTDGAEARTSNFMDHGSLAVKIRQQDYRPFLLNLYALVCYAADSGNCYAPEDAFIPGSFPGEGSRYGWASVINSTLQPTLGLRWLLCYEESDMDICHLQKAAPKHWFVAGKTISVAKCPTRFGSVSWTTTALSDRHWKVVLDVSKGFTADVVIHIHPENRKPLQNASAGKITGDSIVLPRTSFATQSHFELDVT</sequence>
<comment type="caution">
    <text evidence="1">The sequence shown here is derived from an EMBL/GenBank/DDBJ whole genome shotgun (WGS) entry which is preliminary data.</text>
</comment>
<reference evidence="1 2" key="1">
    <citation type="submission" date="2019-03" db="EMBL/GenBank/DDBJ databases">
        <title>Genomic Encyclopedia of Type Strains, Phase IV (KMG-IV): sequencing the most valuable type-strain genomes for metagenomic binning, comparative biology and taxonomic classification.</title>
        <authorList>
            <person name="Goeker M."/>
        </authorList>
    </citation>
    <scope>NUCLEOTIDE SEQUENCE [LARGE SCALE GENOMIC DNA]</scope>
    <source>
        <strain evidence="1 2">DSM 103428</strain>
    </source>
</reference>
<protein>
    <submittedName>
        <fullName evidence="1">Uncharacterized protein</fullName>
    </submittedName>
</protein>
<dbReference type="EMBL" id="SMGK01000001">
    <property type="protein sequence ID" value="TCK75319.1"/>
    <property type="molecule type" value="Genomic_DNA"/>
</dbReference>
<evidence type="ECO:0000313" key="2">
    <source>
        <dbReference type="Proteomes" id="UP000295210"/>
    </source>
</evidence>
<proteinExistence type="predicted"/>